<dbReference type="NCBIfam" id="TIGR01525">
    <property type="entry name" value="ATPase-IB_hvy"/>
    <property type="match status" value="1"/>
</dbReference>
<dbReference type="InterPro" id="IPR059000">
    <property type="entry name" value="ATPase_P-type_domA"/>
</dbReference>
<feature type="transmembrane region" description="Helical" evidence="10">
    <location>
        <begin position="969"/>
        <end position="994"/>
    </location>
</feature>
<keyword evidence="5 10" id="KW-0547">Nucleotide-binding</keyword>
<dbReference type="InterPro" id="IPR023299">
    <property type="entry name" value="ATPase_P-typ_cyto_dom_N"/>
</dbReference>
<dbReference type="SFLD" id="SFLDF00027">
    <property type="entry name" value="p-type_atpase"/>
    <property type="match status" value="1"/>
</dbReference>
<keyword evidence="8 10" id="KW-1133">Transmembrane helix</keyword>
<feature type="domain" description="HMA" evidence="12">
    <location>
        <begin position="117"/>
        <end position="197"/>
    </location>
</feature>
<keyword evidence="14" id="KW-1185">Reference proteome</keyword>
<evidence type="ECO:0000256" key="7">
    <source>
        <dbReference type="ARBA" id="ARBA00022967"/>
    </source>
</evidence>
<feature type="transmembrane region" description="Helical" evidence="10">
    <location>
        <begin position="604"/>
        <end position="627"/>
    </location>
</feature>
<dbReference type="GO" id="GO:0016020">
    <property type="term" value="C:membrane"/>
    <property type="evidence" value="ECO:0007669"/>
    <property type="project" value="UniProtKB-SubCell"/>
</dbReference>
<feature type="transmembrane region" description="Helical" evidence="10">
    <location>
        <begin position="400"/>
        <end position="418"/>
    </location>
</feature>
<dbReference type="AlphaFoldDB" id="L8GVD1"/>
<dbReference type="SFLD" id="SFLDG00002">
    <property type="entry name" value="C1.7:_P-type_atpase_like"/>
    <property type="match status" value="1"/>
</dbReference>
<comment type="subcellular location">
    <subcellularLocation>
        <location evidence="1">Endomembrane system</location>
        <topology evidence="1">Multi-pass membrane protein</topology>
    </subcellularLocation>
    <subcellularLocation>
        <location evidence="10">Membrane</location>
    </subcellularLocation>
</comment>
<dbReference type="GO" id="GO:0005507">
    <property type="term" value="F:copper ion binding"/>
    <property type="evidence" value="ECO:0007669"/>
    <property type="project" value="TreeGrafter"/>
</dbReference>
<dbReference type="RefSeq" id="XP_004339167.1">
    <property type="nucleotide sequence ID" value="XM_004339119.1"/>
</dbReference>
<dbReference type="GO" id="GO:0016887">
    <property type="term" value="F:ATP hydrolysis activity"/>
    <property type="evidence" value="ECO:0007669"/>
    <property type="project" value="InterPro"/>
</dbReference>
<keyword evidence="6 10" id="KW-0067">ATP-binding</keyword>
<keyword evidence="3 10" id="KW-0812">Transmembrane</keyword>
<dbReference type="SUPFAM" id="SSF81665">
    <property type="entry name" value="Calcium ATPase, transmembrane domain M"/>
    <property type="match status" value="1"/>
</dbReference>
<dbReference type="VEuPathDB" id="AmoebaDB:ACA1_058100"/>
<proteinExistence type="inferred from homology"/>
<evidence type="ECO:0000256" key="1">
    <source>
        <dbReference type="ARBA" id="ARBA00004127"/>
    </source>
</evidence>
<dbReference type="SFLD" id="SFLDS00003">
    <property type="entry name" value="Haloacid_Dehalogenase"/>
    <property type="match status" value="1"/>
</dbReference>
<accession>L8GVD1</accession>
<evidence type="ECO:0000256" key="9">
    <source>
        <dbReference type="ARBA" id="ARBA00023136"/>
    </source>
</evidence>
<keyword evidence="9 10" id="KW-0472">Membrane</keyword>
<dbReference type="InterPro" id="IPR023298">
    <property type="entry name" value="ATPase_P-typ_TM_dom_sf"/>
</dbReference>
<dbReference type="InterPro" id="IPR023214">
    <property type="entry name" value="HAD_sf"/>
</dbReference>
<feature type="transmembrane region" description="Helical" evidence="10">
    <location>
        <begin position="1000"/>
        <end position="1024"/>
    </location>
</feature>
<feature type="transmembrane region" description="Helical" evidence="10">
    <location>
        <begin position="371"/>
        <end position="394"/>
    </location>
</feature>
<dbReference type="OrthoDB" id="432719at2759"/>
<protein>
    <submittedName>
        <fullName evidence="13">Coppertranslocating P-type ATPase</fullName>
    </submittedName>
</protein>
<dbReference type="GO" id="GO:0012505">
    <property type="term" value="C:endomembrane system"/>
    <property type="evidence" value="ECO:0007669"/>
    <property type="project" value="UniProtKB-SubCell"/>
</dbReference>
<dbReference type="Pfam" id="PF00122">
    <property type="entry name" value="E1-E2_ATPase"/>
    <property type="match status" value="1"/>
</dbReference>
<dbReference type="GeneID" id="14918432"/>
<keyword evidence="7" id="KW-1278">Translocase</keyword>
<dbReference type="PANTHER" id="PTHR43520">
    <property type="entry name" value="ATP7, ISOFORM B"/>
    <property type="match status" value="1"/>
</dbReference>
<gene>
    <name evidence="13" type="ORF">ACA1_058100</name>
</gene>
<evidence type="ECO:0000256" key="5">
    <source>
        <dbReference type="ARBA" id="ARBA00022741"/>
    </source>
</evidence>
<dbReference type="OMA" id="PKKDNCK"/>
<name>L8GVD1_ACACF</name>
<feature type="transmembrane region" description="Helical" evidence="10">
    <location>
        <begin position="332"/>
        <end position="350"/>
    </location>
</feature>
<feature type="region of interest" description="Disordered" evidence="11">
    <location>
        <begin position="1"/>
        <end position="36"/>
    </location>
</feature>
<dbReference type="GO" id="GO:0055070">
    <property type="term" value="P:copper ion homeostasis"/>
    <property type="evidence" value="ECO:0007669"/>
    <property type="project" value="TreeGrafter"/>
</dbReference>
<evidence type="ECO:0000313" key="13">
    <source>
        <dbReference type="EMBL" id="ELR17154.1"/>
    </source>
</evidence>
<evidence type="ECO:0000313" key="14">
    <source>
        <dbReference type="Proteomes" id="UP000011083"/>
    </source>
</evidence>
<dbReference type="PRINTS" id="PR00119">
    <property type="entry name" value="CATATPASE"/>
</dbReference>
<dbReference type="InterPro" id="IPR027256">
    <property type="entry name" value="P-typ_ATPase_IB"/>
</dbReference>
<dbReference type="Proteomes" id="UP000011083">
    <property type="component" value="Unassembled WGS sequence"/>
</dbReference>
<dbReference type="SUPFAM" id="SSF56784">
    <property type="entry name" value="HAD-like"/>
    <property type="match status" value="1"/>
</dbReference>
<evidence type="ECO:0000256" key="2">
    <source>
        <dbReference type="ARBA" id="ARBA00006024"/>
    </source>
</evidence>
<dbReference type="FunFam" id="2.70.150.10:FF:000002">
    <property type="entry name" value="Copper-transporting ATPase 1, putative"/>
    <property type="match status" value="1"/>
</dbReference>
<evidence type="ECO:0000256" key="10">
    <source>
        <dbReference type="RuleBase" id="RU362081"/>
    </source>
</evidence>
<dbReference type="Gene3D" id="3.30.70.100">
    <property type="match status" value="1"/>
</dbReference>
<feature type="transmembrane region" description="Helical" evidence="10">
    <location>
        <begin position="564"/>
        <end position="584"/>
    </location>
</feature>
<dbReference type="CDD" id="cd02094">
    <property type="entry name" value="P-type_ATPase_Cu-like"/>
    <property type="match status" value="1"/>
</dbReference>
<dbReference type="Pfam" id="PF00702">
    <property type="entry name" value="Hydrolase"/>
    <property type="match status" value="1"/>
</dbReference>
<dbReference type="InterPro" id="IPR006121">
    <property type="entry name" value="HMA_dom"/>
</dbReference>
<dbReference type="NCBIfam" id="TIGR01494">
    <property type="entry name" value="ATPase_P-type"/>
    <property type="match status" value="2"/>
</dbReference>
<comment type="similarity">
    <text evidence="2 10">Belongs to the cation transport ATPase (P-type) (TC 3.A.3) family. Type IB subfamily.</text>
</comment>
<dbReference type="InterPro" id="IPR044492">
    <property type="entry name" value="P_typ_ATPase_HD_dom"/>
</dbReference>
<dbReference type="PROSITE" id="PS50846">
    <property type="entry name" value="HMA_2"/>
    <property type="match status" value="1"/>
</dbReference>
<dbReference type="InterPro" id="IPR036163">
    <property type="entry name" value="HMA_dom_sf"/>
</dbReference>
<dbReference type="Gene3D" id="3.40.50.1000">
    <property type="entry name" value="HAD superfamily/HAD-like"/>
    <property type="match status" value="1"/>
</dbReference>
<dbReference type="SUPFAM" id="SSF55008">
    <property type="entry name" value="HMA, heavy metal-associated domain"/>
    <property type="match status" value="1"/>
</dbReference>
<evidence type="ECO:0000256" key="8">
    <source>
        <dbReference type="ARBA" id="ARBA00022989"/>
    </source>
</evidence>
<dbReference type="SUPFAM" id="SSF81653">
    <property type="entry name" value="Calcium ATPase, transduction domain A"/>
    <property type="match status" value="1"/>
</dbReference>
<dbReference type="GO" id="GO:0005524">
    <property type="term" value="F:ATP binding"/>
    <property type="evidence" value="ECO:0007669"/>
    <property type="project" value="UniProtKB-UniRule"/>
</dbReference>
<dbReference type="InterPro" id="IPR036412">
    <property type="entry name" value="HAD-like_sf"/>
</dbReference>
<feature type="compositionally biased region" description="Basic and acidic residues" evidence="11">
    <location>
        <begin position="11"/>
        <end position="23"/>
    </location>
</feature>
<evidence type="ECO:0000256" key="3">
    <source>
        <dbReference type="ARBA" id="ARBA00022692"/>
    </source>
</evidence>
<dbReference type="EMBL" id="KB007974">
    <property type="protein sequence ID" value="ELR17154.1"/>
    <property type="molecule type" value="Genomic_DNA"/>
</dbReference>
<dbReference type="Gene3D" id="2.70.150.10">
    <property type="entry name" value="Calcium-transporting ATPase, cytoplasmic transduction domain A"/>
    <property type="match status" value="1"/>
</dbReference>
<evidence type="ECO:0000256" key="11">
    <source>
        <dbReference type="SAM" id="MobiDB-lite"/>
    </source>
</evidence>
<dbReference type="InterPro" id="IPR008250">
    <property type="entry name" value="ATPase_P-typ_transduc_dom_A_sf"/>
</dbReference>
<dbReference type="PROSITE" id="PS00154">
    <property type="entry name" value="ATPASE_E1_E2"/>
    <property type="match status" value="1"/>
</dbReference>
<dbReference type="Gene3D" id="3.40.1110.10">
    <property type="entry name" value="Calcium-transporting ATPase, cytoplasmic domain N"/>
    <property type="match status" value="2"/>
</dbReference>
<evidence type="ECO:0000256" key="4">
    <source>
        <dbReference type="ARBA" id="ARBA00022723"/>
    </source>
</evidence>
<dbReference type="InterPro" id="IPR018303">
    <property type="entry name" value="ATPase_P-typ_P_site"/>
</dbReference>
<organism evidence="13 14">
    <name type="scientific">Acanthamoeba castellanii (strain ATCC 30010 / Neff)</name>
    <dbReference type="NCBI Taxonomy" id="1257118"/>
    <lineage>
        <taxon>Eukaryota</taxon>
        <taxon>Amoebozoa</taxon>
        <taxon>Discosea</taxon>
        <taxon>Longamoebia</taxon>
        <taxon>Centramoebida</taxon>
        <taxon>Acanthamoebidae</taxon>
        <taxon>Acanthamoeba</taxon>
    </lineage>
</organism>
<keyword evidence="4 10" id="KW-0479">Metal-binding</keyword>
<dbReference type="STRING" id="1257118.L8GVD1"/>
<dbReference type="GO" id="GO:0043682">
    <property type="term" value="F:P-type divalent copper transporter activity"/>
    <property type="evidence" value="ECO:0007669"/>
    <property type="project" value="TreeGrafter"/>
</dbReference>
<reference evidence="13 14" key="1">
    <citation type="journal article" date="2013" name="Genome Biol.">
        <title>Genome of Acanthamoeba castellanii highlights extensive lateral gene transfer and early evolution of tyrosine kinase signaling.</title>
        <authorList>
            <person name="Clarke M."/>
            <person name="Lohan A.J."/>
            <person name="Liu B."/>
            <person name="Lagkouvardos I."/>
            <person name="Roy S."/>
            <person name="Zafar N."/>
            <person name="Bertelli C."/>
            <person name="Schilde C."/>
            <person name="Kianianmomeni A."/>
            <person name="Burglin T.R."/>
            <person name="Frech C."/>
            <person name="Turcotte B."/>
            <person name="Kopec K.O."/>
            <person name="Synnott J.M."/>
            <person name="Choo C."/>
            <person name="Paponov I."/>
            <person name="Finkler A."/>
            <person name="Soon Heng Tan C."/>
            <person name="Hutchins A.P."/>
            <person name="Weinmeier T."/>
            <person name="Rattei T."/>
            <person name="Chu J.S."/>
            <person name="Gimenez G."/>
            <person name="Irimia M."/>
            <person name="Rigden D.J."/>
            <person name="Fitzpatrick D.A."/>
            <person name="Lorenzo-Morales J."/>
            <person name="Bateman A."/>
            <person name="Chiu C.H."/>
            <person name="Tang P."/>
            <person name="Hegemann P."/>
            <person name="Fromm H."/>
            <person name="Raoult D."/>
            <person name="Greub G."/>
            <person name="Miranda-Saavedra D."/>
            <person name="Chen N."/>
            <person name="Nash P."/>
            <person name="Ginger M.L."/>
            <person name="Horn M."/>
            <person name="Schaap P."/>
            <person name="Caler L."/>
            <person name="Loftus B."/>
        </authorList>
    </citation>
    <scope>NUCLEOTIDE SEQUENCE [LARGE SCALE GENOMIC DNA]</scope>
    <source>
        <strain evidence="13 14">Neff</strain>
    </source>
</reference>
<sequence length="1037" mass="110693">MTVKGASSLFDQRRPKGKERDLEAGDGESSQTSDSMLEWGVDVSSKMIGGESIMNAAAEVAVECCRLCLEADECCRQLCCAALCCLQELGASLLATGNTSGSSLKKKPLAPSADPLTTVHLDLSGLDCADCSLTVERTLKRNSAVVAVVVRSDFSLMALLTFVRSAMTNKAEVTFDAMRTDEAAIMKDIRALGFGAELASPASATRLLIRVAPVPGAGDGDLSAALAQLKSEPGIVSAVYKRKKKLFVIDYHPTQAKIRTAIEALEESGLSVTVVRDEPGKTRAQKQVRSWQWRFWASAVLSVPVFFISFLFPHLPEVDDAFDEELTQGLSVGVFLCWLLATPIQFVMAWPLYGSSYRALRYGHKANMDTLVILSTLTAYTYSVVAVIVAMAGTGFEGDSFFETSAILLTLIMLGRYLEALARGKACNVVSSLRNEQATTALLLSVGKSDCDTTSEQSVQEREMDVELIQPGDLIKVLPGAKVAVDGVVVYGASSVDESLVTGESMPVAKSIGSLVLGGTINQHGTIHVRATKSASESTLAAISRLVEDAQAGKPRLQRLADVIASYFVPAILLLALAVLALWLCLSALDVVDTDGDHWVPFSLQFAFAVLVVSCPCAIGLAVPLAVMVASGVGAKHGVIIKSGATIEACRRINTMVFDKTGTLTRGQLSVVDHWWLDHTTARGQQDGADEPHQQRLLLLSLIGSAEKGSEHVLAKAVVRFIESLPDVPELAEPDDFSAVPGRGLSAHVREHAVLVGNRAWMQDNGVDGLGDAEEEAAIAAAAHESEGRTVVWAAVDGRAVCALALEDSLRPEARQVVQRLQRKGVEVWVLSGDQQRTVHAVARQLGIAEANAIGGLVPEDKVDKIRSLQLNATIANNDVCGYNVDTLNKYDDNDDDNDDNDKKRKKKRAVVAMVGDGVNDAPSLAQADVGVAVGGGTDIAIAAGDVVLMRNDLRDVLLMIHLARRTHAVIVLNFVWAFVYNAVAIPLAAGVLYPGTQFVIPPAAAGLSEILSSLPIIIFSLLLRLYRPPSQQLSSA</sequence>
<dbReference type="PANTHER" id="PTHR43520:SF8">
    <property type="entry name" value="P-TYPE CU(+) TRANSPORTER"/>
    <property type="match status" value="1"/>
</dbReference>
<dbReference type="InterPro" id="IPR001757">
    <property type="entry name" value="P_typ_ATPase"/>
</dbReference>
<feature type="transmembrane region" description="Helical" evidence="10">
    <location>
        <begin position="293"/>
        <end position="312"/>
    </location>
</feature>
<evidence type="ECO:0000259" key="12">
    <source>
        <dbReference type="PROSITE" id="PS50846"/>
    </source>
</evidence>
<evidence type="ECO:0000256" key="6">
    <source>
        <dbReference type="ARBA" id="ARBA00022840"/>
    </source>
</evidence>
<dbReference type="KEGG" id="acan:ACA1_058100"/>
<dbReference type="CDD" id="cd00371">
    <property type="entry name" value="HMA"/>
    <property type="match status" value="1"/>
</dbReference>